<sequence>MVFGSCCILIKDDLRSMKAKSVKIEGEQRGLLTNFEVTQTFTHSEKEPQEVHYVFPNDLKICIYDTTFVVGEEIIKPKLQSKEEAKKTYKEAVDAGRTAVYGSNIGYGMTEFKLGNVPPETECKVILKIAFTAQVTKEKSFFIKFPIDVYTPSGSKGCLDVNSSHFSFQIQADKDKIAKVTSNVKNGAYDETTKIFSIADKVESNDNQKSIIVTFETQESIQSSAFLAPTSSSNYDGCAIVISPNLPPSQESNSEFIFVVDCSGSMGGNSIKKAAECLELFIRSLPPNSYFNVVRFGSSFEKLFDSSREYSEQSAEEAIQLAQNLKSNLGGTNIYNPLDNIYQSESAHGQRQIFIMTDGEVNDVESVLELISRNSNKNRCFTIGIGRGCDAGLVEGMANASGGKSDFVQEGDSISEKVIPQLQSSLHPSLTSIEIHIEGNDSFETSPYPLPSINSSGANVVYLRDKSKGNTFEGGILITGAYGKESIEIPIEDVIHLQNSQEDKYGCSGGKNIGNAILPLFSFSILQSLDRKRKISDEDKAKAVELSISSGVLCKYTGYVGMTEGSHRRYDEMDCCCCAAPKMMRCCCAAPMMNCCCAAPKMAQCCRAQACVGCAGGAGMRSAPKKHMKCCCAAEELRAGKLRAEDELRAAACRPKQEEKEEPLPTKYDLMTIARYQKITGYWDNLNAINSMIGKNINHIEGIDVSDKSLENNCIATILAIAVIHVRSANEKNSWLMIEQKAIEWLKKTLPNVNVEEIIAKTESLI</sequence>
<dbReference type="InterPro" id="IPR036465">
    <property type="entry name" value="vWFA_dom_sf"/>
</dbReference>
<dbReference type="SMART" id="SM00327">
    <property type="entry name" value="VWA"/>
    <property type="match status" value="1"/>
</dbReference>
<dbReference type="PANTHER" id="PTHR45737">
    <property type="entry name" value="VON WILLEBRAND FACTOR A DOMAIN-CONTAINING PROTEIN 5A"/>
    <property type="match status" value="1"/>
</dbReference>
<evidence type="ECO:0000259" key="2">
    <source>
        <dbReference type="PROSITE" id="PS51468"/>
    </source>
</evidence>
<name>A0ABR2LA84_9EUKA</name>
<proteinExistence type="predicted"/>
<evidence type="ECO:0000259" key="1">
    <source>
        <dbReference type="PROSITE" id="PS50234"/>
    </source>
</evidence>
<feature type="domain" description="VIT" evidence="2">
    <location>
        <begin position="3"/>
        <end position="131"/>
    </location>
</feature>
<protein>
    <submittedName>
        <fullName evidence="3">von Willebrand factor A domain-containing protein 5A</fullName>
    </submittedName>
</protein>
<organism evidence="3 4">
    <name type="scientific">Tritrichomonas musculus</name>
    <dbReference type="NCBI Taxonomy" id="1915356"/>
    <lineage>
        <taxon>Eukaryota</taxon>
        <taxon>Metamonada</taxon>
        <taxon>Parabasalia</taxon>
        <taxon>Tritrichomonadida</taxon>
        <taxon>Tritrichomonadidae</taxon>
        <taxon>Tritrichomonas</taxon>
    </lineage>
</organism>
<dbReference type="SMART" id="SM00609">
    <property type="entry name" value="VIT"/>
    <property type="match status" value="1"/>
</dbReference>
<dbReference type="EMBL" id="JAPFFF010000001">
    <property type="protein sequence ID" value="KAK8900239.1"/>
    <property type="molecule type" value="Genomic_DNA"/>
</dbReference>
<comment type="caution">
    <text evidence="3">The sequence shown here is derived from an EMBL/GenBank/DDBJ whole genome shotgun (WGS) entry which is preliminary data.</text>
</comment>
<dbReference type="SUPFAM" id="SSF53300">
    <property type="entry name" value="vWA-like"/>
    <property type="match status" value="1"/>
</dbReference>
<dbReference type="InterPro" id="IPR002035">
    <property type="entry name" value="VWF_A"/>
</dbReference>
<dbReference type="Pfam" id="PF08487">
    <property type="entry name" value="VIT"/>
    <property type="match status" value="1"/>
</dbReference>
<accession>A0ABR2LA84</accession>
<evidence type="ECO:0000313" key="3">
    <source>
        <dbReference type="EMBL" id="KAK8900239.1"/>
    </source>
</evidence>
<feature type="domain" description="VWFA" evidence="1">
    <location>
        <begin position="255"/>
        <end position="422"/>
    </location>
</feature>
<evidence type="ECO:0000313" key="4">
    <source>
        <dbReference type="Proteomes" id="UP001470230"/>
    </source>
</evidence>
<reference evidence="3 4" key="1">
    <citation type="submission" date="2024-04" db="EMBL/GenBank/DDBJ databases">
        <title>Tritrichomonas musculus Genome.</title>
        <authorList>
            <person name="Alves-Ferreira E."/>
            <person name="Grigg M."/>
            <person name="Lorenzi H."/>
            <person name="Galac M."/>
        </authorList>
    </citation>
    <scope>NUCLEOTIDE SEQUENCE [LARGE SCALE GENOMIC DNA]</scope>
    <source>
        <strain evidence="3 4">EAF2021</strain>
    </source>
</reference>
<dbReference type="PROSITE" id="PS50234">
    <property type="entry name" value="VWFA"/>
    <property type="match status" value="1"/>
</dbReference>
<dbReference type="Proteomes" id="UP001470230">
    <property type="component" value="Unassembled WGS sequence"/>
</dbReference>
<dbReference type="PROSITE" id="PS51468">
    <property type="entry name" value="VIT"/>
    <property type="match status" value="1"/>
</dbReference>
<dbReference type="PANTHER" id="PTHR45737:SF6">
    <property type="entry name" value="VON WILLEBRAND FACTOR A DOMAIN-CONTAINING PROTEIN 5A"/>
    <property type="match status" value="1"/>
</dbReference>
<gene>
    <name evidence="3" type="ORF">M9Y10_002562</name>
</gene>
<dbReference type="Pfam" id="PF13768">
    <property type="entry name" value="VWA_3"/>
    <property type="match status" value="1"/>
</dbReference>
<dbReference type="InterPro" id="IPR013694">
    <property type="entry name" value="VIT"/>
</dbReference>
<keyword evidence="4" id="KW-1185">Reference proteome</keyword>
<dbReference type="Gene3D" id="3.40.50.410">
    <property type="entry name" value="von Willebrand factor, type A domain"/>
    <property type="match status" value="1"/>
</dbReference>